<proteinExistence type="predicted"/>
<evidence type="ECO:0000256" key="2">
    <source>
        <dbReference type="SAM" id="SignalP"/>
    </source>
</evidence>
<gene>
    <name evidence="3" type="primary">ISIP1</name>
    <name evidence="3" type="ORF">FRACYDRAFT_241515</name>
</gene>
<keyword evidence="4" id="KW-1185">Reference proteome</keyword>
<dbReference type="Proteomes" id="UP000095751">
    <property type="component" value="Unassembled WGS sequence"/>
</dbReference>
<protein>
    <submittedName>
        <fullName evidence="3">Iron starvation induced protein</fullName>
    </submittedName>
</protein>
<feature type="chain" id="PRO_5009192856" evidence="2">
    <location>
        <begin position="21"/>
        <end position="594"/>
    </location>
</feature>
<evidence type="ECO:0000313" key="3">
    <source>
        <dbReference type="EMBL" id="OEU14956.1"/>
    </source>
</evidence>
<reference evidence="3 4" key="1">
    <citation type="submission" date="2016-09" db="EMBL/GenBank/DDBJ databases">
        <title>Extensive genetic diversity and differential bi-allelic expression allows diatom success in the polar Southern Ocean.</title>
        <authorList>
            <consortium name="DOE Joint Genome Institute"/>
            <person name="Mock T."/>
            <person name="Otillar R.P."/>
            <person name="Strauss J."/>
            <person name="Dupont C."/>
            <person name="Frickenhaus S."/>
            <person name="Maumus F."/>
            <person name="Mcmullan M."/>
            <person name="Sanges R."/>
            <person name="Schmutz J."/>
            <person name="Toseland A."/>
            <person name="Valas R."/>
            <person name="Veluchamy A."/>
            <person name="Ward B.J."/>
            <person name="Allen A."/>
            <person name="Barry K."/>
            <person name="Falciatore A."/>
            <person name="Ferrante M."/>
            <person name="Fortunato A.E."/>
            <person name="Gloeckner G."/>
            <person name="Gruber A."/>
            <person name="Hipkin R."/>
            <person name="Janech M."/>
            <person name="Kroth P."/>
            <person name="Leese F."/>
            <person name="Lindquist E."/>
            <person name="Lyon B.R."/>
            <person name="Martin J."/>
            <person name="Mayer C."/>
            <person name="Parker M."/>
            <person name="Quesneville H."/>
            <person name="Raymond J."/>
            <person name="Uhlig C."/>
            <person name="Valentin K.U."/>
            <person name="Worden A.Z."/>
            <person name="Armbrust E.V."/>
            <person name="Bowler C."/>
            <person name="Green B."/>
            <person name="Moulton V."/>
            <person name="Van Oosterhout C."/>
            <person name="Grigoriev I."/>
        </authorList>
    </citation>
    <scope>NUCLEOTIDE SEQUENCE [LARGE SCALE GENOMIC DNA]</scope>
    <source>
        <strain evidence="3 4">CCMP1102</strain>
    </source>
</reference>
<feature type="transmembrane region" description="Helical" evidence="1">
    <location>
        <begin position="542"/>
        <end position="565"/>
    </location>
</feature>
<keyword evidence="2" id="KW-0732">Signal</keyword>
<dbReference type="InParanoid" id="A0A1E7F9Y0"/>
<dbReference type="InterPro" id="IPR011048">
    <property type="entry name" value="Haem_d1_sf"/>
</dbReference>
<evidence type="ECO:0000256" key="1">
    <source>
        <dbReference type="SAM" id="Phobius"/>
    </source>
</evidence>
<sequence>MKFILQAVIGAALSFVSTQAMQHQSDIYYHEKPVLGASMWHFSTEGLTIYSPSGQVLKQHTKNMLCPEYTSWRDDSIINDCSYYAWASDGHRYVWAGSMAGDHHVQAFDIDTGDYAGYIDTCSTPLDMEYHPARQEMYLRCAQATPEDGDPSGEIDVFSSATLSADIPMISFNATMRPYGRFAIHSAMGPYGYSLAYDQNFITELDLSAKTVSNTYEIPDAYGGYDTTYSPINQHLYFRARVCCTCGTANNTNPDVESCGRGPGGPVMVKTGPSKDMDAEQPFGTCGAGCEGSVADTIGVVEFDTVNKKFVDTHNIKEGTGFGADPVSSPDGKWIVLLPNDGGKYVRILQPGLNGGSSANNVRDVMVDFTGGTPGKTVISDFAFVQDENRDILVLGASTDNNIVLVDLRSDSMTTRKLDLAPGVAESTGGSSRNLEWAVGTNYVWVDGAESEEQYIINISSDINSAKVARTMGGIASGNMMSVNNYERMRDVAHATAAAAQNTLTLTADSTNDNEVSFVSAASSANEMSSSLPSDNESDNNLGVAGIVLGSIGFVAGLGALALVLNKERTSSVAVPAPKPDVEEAMSLGSKRVN</sequence>
<dbReference type="EMBL" id="KV784360">
    <property type="protein sequence ID" value="OEU14956.1"/>
    <property type="molecule type" value="Genomic_DNA"/>
</dbReference>
<dbReference type="OrthoDB" id="39441at2759"/>
<accession>A0A1E7F9Y0</accession>
<evidence type="ECO:0000313" key="4">
    <source>
        <dbReference type="Proteomes" id="UP000095751"/>
    </source>
</evidence>
<keyword evidence="1" id="KW-1133">Transmembrane helix</keyword>
<dbReference type="SUPFAM" id="SSF51004">
    <property type="entry name" value="C-terminal (heme d1) domain of cytochrome cd1-nitrite reductase"/>
    <property type="match status" value="1"/>
</dbReference>
<name>A0A1E7F9Y0_9STRA</name>
<dbReference type="KEGG" id="fcy:FRACYDRAFT_241515"/>
<keyword evidence="1" id="KW-0472">Membrane</keyword>
<keyword evidence="1" id="KW-0812">Transmembrane</keyword>
<organism evidence="3 4">
    <name type="scientific">Fragilariopsis cylindrus CCMP1102</name>
    <dbReference type="NCBI Taxonomy" id="635003"/>
    <lineage>
        <taxon>Eukaryota</taxon>
        <taxon>Sar</taxon>
        <taxon>Stramenopiles</taxon>
        <taxon>Ochrophyta</taxon>
        <taxon>Bacillariophyta</taxon>
        <taxon>Bacillariophyceae</taxon>
        <taxon>Bacillariophycidae</taxon>
        <taxon>Bacillariales</taxon>
        <taxon>Bacillariaceae</taxon>
        <taxon>Fragilariopsis</taxon>
    </lineage>
</organism>
<feature type="signal peptide" evidence="2">
    <location>
        <begin position="1"/>
        <end position="20"/>
    </location>
</feature>
<dbReference type="AlphaFoldDB" id="A0A1E7F9Y0"/>